<feature type="domain" description="Protein kinase" evidence="15">
    <location>
        <begin position="6"/>
        <end position="263"/>
    </location>
</feature>
<name>A0AA88DSL0_FICCA</name>
<keyword evidence="3" id="KW-0963">Cytoplasm</keyword>
<dbReference type="SUPFAM" id="SSF56112">
    <property type="entry name" value="Protein kinase-like (PK-like)"/>
    <property type="match status" value="1"/>
</dbReference>
<feature type="compositionally biased region" description="Polar residues" evidence="14">
    <location>
        <begin position="305"/>
        <end position="334"/>
    </location>
</feature>
<dbReference type="Proteomes" id="UP001187192">
    <property type="component" value="Unassembled WGS sequence"/>
</dbReference>
<dbReference type="SMART" id="SM00220">
    <property type="entry name" value="S_TKc"/>
    <property type="match status" value="1"/>
</dbReference>
<keyword evidence="5" id="KW-0808">Transferase</keyword>
<dbReference type="GO" id="GO:0005737">
    <property type="term" value="C:cytoplasm"/>
    <property type="evidence" value="ECO:0007669"/>
    <property type="project" value="UniProtKB-ARBA"/>
</dbReference>
<evidence type="ECO:0000256" key="11">
    <source>
        <dbReference type="ARBA" id="ARBA00047899"/>
    </source>
</evidence>
<dbReference type="SMART" id="SM00185">
    <property type="entry name" value="ARM"/>
    <property type="match status" value="3"/>
</dbReference>
<keyword evidence="10" id="KW-0206">Cytoskeleton</keyword>
<comment type="subcellular location">
    <subcellularLocation>
        <location evidence="1">Cytoplasm</location>
        <location evidence="1">Cytoskeleton</location>
    </subcellularLocation>
</comment>
<evidence type="ECO:0000256" key="7">
    <source>
        <dbReference type="ARBA" id="ARBA00022741"/>
    </source>
</evidence>
<dbReference type="PROSITE" id="PS50011">
    <property type="entry name" value="PROTEIN_KINASE_DOM"/>
    <property type="match status" value="1"/>
</dbReference>
<dbReference type="FunFam" id="1.25.10.10:FF:000223">
    <property type="entry name" value="Serine/threonine-protein kinase TIO"/>
    <property type="match status" value="1"/>
</dbReference>
<keyword evidence="9 13" id="KW-0067">ATP-binding</keyword>
<comment type="caution">
    <text evidence="16">The sequence shown here is derived from an EMBL/GenBank/DDBJ whole genome shotgun (WGS) entry which is preliminary data.</text>
</comment>
<dbReference type="EMBL" id="BTGU01000099">
    <property type="protein sequence ID" value="GMN60460.1"/>
    <property type="molecule type" value="Genomic_DNA"/>
</dbReference>
<evidence type="ECO:0000256" key="1">
    <source>
        <dbReference type="ARBA" id="ARBA00004245"/>
    </source>
</evidence>
<dbReference type="InterPro" id="IPR000225">
    <property type="entry name" value="Armadillo"/>
</dbReference>
<protein>
    <recommendedName>
        <fullName evidence="2">non-specific serine/threonine protein kinase</fullName>
        <ecNumber evidence="2">2.7.11.1</ecNumber>
    </recommendedName>
</protein>
<gene>
    <name evidence="16" type="ORF">TIFTF001_029555</name>
</gene>
<keyword evidence="7 13" id="KW-0547">Nucleotide-binding</keyword>
<feature type="binding site" evidence="13">
    <location>
        <position position="39"/>
    </location>
    <ligand>
        <name>ATP</name>
        <dbReference type="ChEBI" id="CHEBI:30616"/>
    </ligand>
</feature>
<dbReference type="InterPro" id="IPR011009">
    <property type="entry name" value="Kinase-like_dom_sf"/>
</dbReference>
<comment type="catalytic activity">
    <reaction evidence="12">
        <text>L-seryl-[protein] + ATP = O-phospho-L-seryl-[protein] + ADP + H(+)</text>
        <dbReference type="Rhea" id="RHEA:17989"/>
        <dbReference type="Rhea" id="RHEA-COMP:9863"/>
        <dbReference type="Rhea" id="RHEA-COMP:11604"/>
        <dbReference type="ChEBI" id="CHEBI:15378"/>
        <dbReference type="ChEBI" id="CHEBI:29999"/>
        <dbReference type="ChEBI" id="CHEBI:30616"/>
        <dbReference type="ChEBI" id="CHEBI:83421"/>
        <dbReference type="ChEBI" id="CHEBI:456216"/>
        <dbReference type="EC" id="2.7.11.1"/>
    </reaction>
</comment>
<dbReference type="InterPro" id="IPR008271">
    <property type="entry name" value="Ser/Thr_kinase_AS"/>
</dbReference>
<evidence type="ECO:0000256" key="9">
    <source>
        <dbReference type="ARBA" id="ARBA00022840"/>
    </source>
</evidence>
<evidence type="ECO:0000313" key="17">
    <source>
        <dbReference type="Proteomes" id="UP001187192"/>
    </source>
</evidence>
<dbReference type="InterPro" id="IPR016024">
    <property type="entry name" value="ARM-type_fold"/>
</dbReference>
<evidence type="ECO:0000256" key="3">
    <source>
        <dbReference type="ARBA" id="ARBA00022490"/>
    </source>
</evidence>
<dbReference type="InterPro" id="IPR000357">
    <property type="entry name" value="HEAT"/>
</dbReference>
<dbReference type="CDD" id="cd14002">
    <property type="entry name" value="STKc_STK36"/>
    <property type="match status" value="1"/>
</dbReference>
<dbReference type="FunFam" id="1.10.510.10:FF:000292">
    <property type="entry name" value="Serine/threonine-protein kinase 36"/>
    <property type="match status" value="1"/>
</dbReference>
<evidence type="ECO:0000256" key="12">
    <source>
        <dbReference type="ARBA" id="ARBA00048679"/>
    </source>
</evidence>
<keyword evidence="17" id="KW-1185">Reference proteome</keyword>
<dbReference type="EC" id="2.7.11.1" evidence="2"/>
<dbReference type="Gene3D" id="1.25.10.10">
    <property type="entry name" value="Leucine-rich Repeat Variant"/>
    <property type="match status" value="1"/>
</dbReference>
<evidence type="ECO:0000256" key="5">
    <source>
        <dbReference type="ARBA" id="ARBA00022679"/>
    </source>
</evidence>
<dbReference type="InterPro" id="IPR011989">
    <property type="entry name" value="ARM-like"/>
</dbReference>
<accession>A0AA88DSL0</accession>
<dbReference type="SUPFAM" id="SSF48371">
    <property type="entry name" value="ARM repeat"/>
    <property type="match status" value="1"/>
</dbReference>
<dbReference type="PANTHER" id="PTHR22983">
    <property type="entry name" value="PROTEIN KINASE RELATED"/>
    <property type="match status" value="1"/>
</dbReference>
<evidence type="ECO:0000256" key="8">
    <source>
        <dbReference type="ARBA" id="ARBA00022777"/>
    </source>
</evidence>
<keyword evidence="4" id="KW-0723">Serine/threonine-protein kinase</keyword>
<dbReference type="PROSITE" id="PS00107">
    <property type="entry name" value="PROTEIN_KINASE_ATP"/>
    <property type="match status" value="1"/>
</dbReference>
<evidence type="ECO:0000259" key="15">
    <source>
        <dbReference type="PROSITE" id="PS50011"/>
    </source>
</evidence>
<organism evidence="16 17">
    <name type="scientific">Ficus carica</name>
    <name type="common">Common fig</name>
    <dbReference type="NCBI Taxonomy" id="3494"/>
    <lineage>
        <taxon>Eukaryota</taxon>
        <taxon>Viridiplantae</taxon>
        <taxon>Streptophyta</taxon>
        <taxon>Embryophyta</taxon>
        <taxon>Tracheophyta</taxon>
        <taxon>Spermatophyta</taxon>
        <taxon>Magnoliopsida</taxon>
        <taxon>eudicotyledons</taxon>
        <taxon>Gunneridae</taxon>
        <taxon>Pentapetalae</taxon>
        <taxon>rosids</taxon>
        <taxon>fabids</taxon>
        <taxon>Rosales</taxon>
        <taxon>Moraceae</taxon>
        <taxon>Ficeae</taxon>
        <taxon>Ficus</taxon>
    </lineage>
</organism>
<evidence type="ECO:0000256" key="6">
    <source>
        <dbReference type="ARBA" id="ARBA00022737"/>
    </source>
</evidence>
<feature type="region of interest" description="Disordered" evidence="14">
    <location>
        <begin position="292"/>
        <end position="352"/>
    </location>
</feature>
<dbReference type="PROSITE" id="PS00108">
    <property type="entry name" value="PROTEIN_KINASE_ST"/>
    <property type="match status" value="1"/>
</dbReference>
<dbReference type="InterPro" id="IPR017441">
    <property type="entry name" value="Protein_kinase_ATP_BS"/>
</dbReference>
<comment type="catalytic activity">
    <reaction evidence="11">
        <text>L-threonyl-[protein] + ATP = O-phospho-L-threonyl-[protein] + ADP + H(+)</text>
        <dbReference type="Rhea" id="RHEA:46608"/>
        <dbReference type="Rhea" id="RHEA-COMP:11060"/>
        <dbReference type="Rhea" id="RHEA-COMP:11605"/>
        <dbReference type="ChEBI" id="CHEBI:15378"/>
        <dbReference type="ChEBI" id="CHEBI:30013"/>
        <dbReference type="ChEBI" id="CHEBI:30616"/>
        <dbReference type="ChEBI" id="CHEBI:61977"/>
        <dbReference type="ChEBI" id="CHEBI:456216"/>
        <dbReference type="EC" id="2.7.11.1"/>
    </reaction>
</comment>
<evidence type="ECO:0000256" key="14">
    <source>
        <dbReference type="SAM" id="MobiDB-lite"/>
    </source>
</evidence>
<evidence type="ECO:0000256" key="13">
    <source>
        <dbReference type="PROSITE-ProRule" id="PRU10141"/>
    </source>
</evidence>
<evidence type="ECO:0000256" key="2">
    <source>
        <dbReference type="ARBA" id="ARBA00012513"/>
    </source>
</evidence>
<evidence type="ECO:0000256" key="10">
    <source>
        <dbReference type="ARBA" id="ARBA00023212"/>
    </source>
</evidence>
<evidence type="ECO:0000256" key="4">
    <source>
        <dbReference type="ARBA" id="ARBA00022527"/>
    </source>
</evidence>
<dbReference type="GO" id="GO:0005856">
    <property type="term" value="C:cytoskeleton"/>
    <property type="evidence" value="ECO:0007669"/>
    <property type="project" value="UniProtKB-SubCell"/>
</dbReference>
<sequence>MGVENYHVIELVGEGSFGKVYKGRRKYTGQTVAMKFIMKHGKSDKDIQNLRQEIEGRLVILQILRKLKHENIIEMLDSFESPQEFCVVTEFAQGELFEILEDDKCLPEEQVQAIAKQLVRALHYLHSNRIIHRDMKPQNILIGAGSVIKLCDFGFARAMSTNTVVLRSIKGTPLYMAPELVREQPYNHTADLWSLGVILYELFVGQPPFYTNSVYALIRHIVKDPVKYPDNMSPSFRSFLKGLLNKVPQNRLTWPALLEHPFVKETSDELEARNIRSLTVREYDAAWRDQGSTVHMPAGGEINSPIPSEGSNGLTYQNDAQLTAPNSTKGNSSPHEFPGFAGPNDDKEPGSQILDRLENTSRTVKGAQIIGEDNEALAHVLLPLKRWSKGSSSPCRDQDIPSSNQSLRILSNLVAAGAIHASGLLDEIIHELLVFTATVVSLKSSEVNDLKAKSFSIIKILVDNRGRGITGSYFRNWVAFAEIFSQVVDCSEDAYGRVLYESIACITVMLSSVAQGLKAASSGSDHDITSVPNETFKKILDHAKTSGLVDYLCLCLATTGSSLISGSSEMLRAACEACRAIWSLIDASENLHMKEKAKQFPLSAMQNHSLVRLDINDQEKGLLHGSESAKFADAVTKAFLRSKAVQVSIYYCLHQRLEASLCAGIQLLLRCCLHNAIVPGVLCGLPNSLPVTTVVSGGGDGTIISEIFSILSLCTSSFNKDTQTGETNNPKSKLTNPSVLVLHSCLIIATVAQCFKATGRNSALFMLTTSQKKQVSRLMVLAHYFTSDDRTKTSYQPHSASALLALASILSLETGSSVESSISEIALPLIPRTATLYECLKILSGDENGVTTANGSLSYWHGLRDGCVGLLESRLRWGGPLAVQQMCASGVPLFLIDLLAGNISKPSSHGIDSTKDQVGLSPLGVVWTVSSICQCLSGGITTFRQVMVKSENIKLISDLIGEVHFKLVKCWVGPGGGRDGVRDLVNAVIDLLAFPFVAIQNTPGLPSATASVNSGFVLNMGSPGGRMCMDDKDMVKVIEEDLGKYIKILSEVGVPVVILRCLEHMELKDLGRPVAFLAKMISYRPLAVQLVSKGLLDPTRWKRLLDYSGPKEVTLDALMIISDLARMDKGFYEFINRASILEHLKEFLIHEDPNIRAKACSALGNMCRHSSYFYSILASHQIIGLLIDRCSDPDKRTRKFACFAIGNAAYHNDTLYGELRRSIPQLGNLLLSTEEDKTKSNAAGALSNLIRNSSELCEDIVSKGAMQALLKLVADCSSVALNPVKKDALNESPLKIALFSLAKMCAHTPCKQFLRSSELFPVIGRLQQSPEKEIAKYASVIVSKVGDS</sequence>
<dbReference type="GO" id="GO:0004674">
    <property type="term" value="F:protein serine/threonine kinase activity"/>
    <property type="evidence" value="ECO:0007669"/>
    <property type="project" value="UniProtKB-KW"/>
</dbReference>
<dbReference type="Pfam" id="PF02985">
    <property type="entry name" value="HEAT"/>
    <property type="match status" value="1"/>
</dbReference>
<reference evidence="16" key="1">
    <citation type="submission" date="2023-07" db="EMBL/GenBank/DDBJ databases">
        <title>draft genome sequence of fig (Ficus carica).</title>
        <authorList>
            <person name="Takahashi T."/>
            <person name="Nishimura K."/>
        </authorList>
    </citation>
    <scope>NUCLEOTIDE SEQUENCE</scope>
</reference>
<dbReference type="Pfam" id="PF00069">
    <property type="entry name" value="Pkinase"/>
    <property type="match status" value="1"/>
</dbReference>
<keyword evidence="6" id="KW-0677">Repeat</keyword>
<proteinExistence type="predicted"/>
<dbReference type="InterPro" id="IPR000719">
    <property type="entry name" value="Prot_kinase_dom"/>
</dbReference>
<keyword evidence="8" id="KW-0418">Kinase</keyword>
<dbReference type="GO" id="GO:0005524">
    <property type="term" value="F:ATP binding"/>
    <property type="evidence" value="ECO:0007669"/>
    <property type="project" value="UniProtKB-UniRule"/>
</dbReference>
<dbReference type="Gene3D" id="1.10.510.10">
    <property type="entry name" value="Transferase(Phosphotransferase) domain 1"/>
    <property type="match status" value="1"/>
</dbReference>
<evidence type="ECO:0000313" key="16">
    <source>
        <dbReference type="EMBL" id="GMN60460.1"/>
    </source>
</evidence>
<dbReference type="PANTHER" id="PTHR22983:SF6">
    <property type="entry name" value="SERINE_THREONINE-PROTEIN KINASE 36"/>
    <property type="match status" value="1"/>
</dbReference>